<evidence type="ECO:0000256" key="2">
    <source>
        <dbReference type="SAM" id="Phobius"/>
    </source>
</evidence>
<dbReference type="AlphaFoldDB" id="A0A1F4XK30"/>
<feature type="transmembrane region" description="Helical" evidence="2">
    <location>
        <begin position="95"/>
        <end position="115"/>
    </location>
</feature>
<comment type="caution">
    <text evidence="3">The sequence shown here is derived from an EMBL/GenBank/DDBJ whole genome shotgun (WGS) entry which is preliminary data.</text>
</comment>
<evidence type="ECO:0000313" key="3">
    <source>
        <dbReference type="EMBL" id="OGC82071.1"/>
    </source>
</evidence>
<keyword evidence="2" id="KW-0812">Transmembrane</keyword>
<feature type="transmembrane region" description="Helical" evidence="2">
    <location>
        <begin position="127"/>
        <end position="148"/>
    </location>
</feature>
<keyword evidence="2" id="KW-1133">Transmembrane helix</keyword>
<feature type="transmembrane region" description="Helical" evidence="2">
    <location>
        <begin position="154"/>
        <end position="175"/>
    </location>
</feature>
<protein>
    <submittedName>
        <fullName evidence="3">Uncharacterized protein</fullName>
    </submittedName>
</protein>
<organism evidence="3 4">
    <name type="scientific">Candidatus Abawacabacteria bacterium RBG_16_42_10</name>
    <dbReference type="NCBI Taxonomy" id="1817814"/>
    <lineage>
        <taxon>Bacteria</taxon>
        <taxon>Candidatus Abawacaibacteriota</taxon>
    </lineage>
</organism>
<dbReference type="EMBL" id="MEWR01000011">
    <property type="protein sequence ID" value="OGC82071.1"/>
    <property type="molecule type" value="Genomic_DNA"/>
</dbReference>
<evidence type="ECO:0000313" key="4">
    <source>
        <dbReference type="Proteomes" id="UP000177614"/>
    </source>
</evidence>
<dbReference type="Proteomes" id="UP000177614">
    <property type="component" value="Unassembled WGS sequence"/>
</dbReference>
<evidence type="ECO:0000256" key="1">
    <source>
        <dbReference type="SAM" id="MobiDB-lite"/>
    </source>
</evidence>
<sequence>MAEQDSTNPPPAPTEPTTADAGQAKANTTDLSKQLKDQWSGAQGKVQGELKKLSIFEKLTGGGALLVIISSFLPAFAFSNLYYSISFNNLRGLGWVTFLAAIIVLLLVLLPKFNVKIPAIPFPMAQIHFVLAIVAAITSILQLFNFVFDNSPLAGPQYGIFLVVAGSALMCYSAYNERKPSHEKATPPSTSTNT</sequence>
<proteinExistence type="predicted"/>
<feature type="region of interest" description="Disordered" evidence="1">
    <location>
        <begin position="1"/>
        <end position="29"/>
    </location>
</feature>
<accession>A0A1F4XK30</accession>
<gene>
    <name evidence="3" type="ORF">A2V81_02880</name>
</gene>
<keyword evidence="2" id="KW-0472">Membrane</keyword>
<dbReference type="STRING" id="1817814.A2V81_02880"/>
<name>A0A1F4XK30_9BACT</name>
<feature type="transmembrane region" description="Helical" evidence="2">
    <location>
        <begin position="59"/>
        <end position="83"/>
    </location>
</feature>
<reference evidence="3 4" key="1">
    <citation type="journal article" date="2016" name="Nat. Commun.">
        <title>Thousands of microbial genomes shed light on interconnected biogeochemical processes in an aquifer system.</title>
        <authorList>
            <person name="Anantharaman K."/>
            <person name="Brown C.T."/>
            <person name="Hug L.A."/>
            <person name="Sharon I."/>
            <person name="Castelle C.J."/>
            <person name="Probst A.J."/>
            <person name="Thomas B.C."/>
            <person name="Singh A."/>
            <person name="Wilkins M.J."/>
            <person name="Karaoz U."/>
            <person name="Brodie E.L."/>
            <person name="Williams K.H."/>
            <person name="Hubbard S.S."/>
            <person name="Banfield J.F."/>
        </authorList>
    </citation>
    <scope>NUCLEOTIDE SEQUENCE [LARGE SCALE GENOMIC DNA]</scope>
</reference>